<accession>A0AA41WCL2</accession>
<dbReference type="InterPro" id="IPR025745">
    <property type="entry name" value="Mrr-like_N_dom"/>
</dbReference>
<gene>
    <name evidence="2" type="ORF">NET02_02515</name>
</gene>
<proteinExistence type="predicted"/>
<dbReference type="RefSeq" id="WP_284055793.1">
    <property type="nucleotide sequence ID" value="NZ_JAMSLR010000001.1"/>
</dbReference>
<keyword evidence="3" id="KW-1185">Reference proteome</keyword>
<reference evidence="2" key="1">
    <citation type="submission" date="2022-06" db="EMBL/GenBank/DDBJ databases">
        <title>CFH 74404 Thermomicrobiaceae sp.</title>
        <authorList>
            <person name="Ming H."/>
            <person name="Li W.-J."/>
            <person name="Zhao Z."/>
        </authorList>
    </citation>
    <scope>NUCLEOTIDE SEQUENCE</scope>
    <source>
        <strain evidence="2">CFH 74404</strain>
    </source>
</reference>
<organism evidence="2 3">
    <name type="scientific">Thermalbibacter longus</name>
    <dbReference type="NCBI Taxonomy" id="2951981"/>
    <lineage>
        <taxon>Bacteria</taxon>
        <taxon>Pseudomonadati</taxon>
        <taxon>Thermomicrobiota</taxon>
        <taxon>Thermomicrobia</taxon>
        <taxon>Thermomicrobiales</taxon>
        <taxon>Thermomicrobiaceae</taxon>
        <taxon>Thermalbibacter</taxon>
    </lineage>
</organism>
<evidence type="ECO:0000313" key="2">
    <source>
        <dbReference type="EMBL" id="MCM8748014.1"/>
    </source>
</evidence>
<dbReference type="EMBL" id="JAMSLR010000001">
    <property type="protein sequence ID" value="MCM8748014.1"/>
    <property type="molecule type" value="Genomic_DNA"/>
</dbReference>
<feature type="domain" description="Restriction system protein Mrr-like N-terminal" evidence="1">
    <location>
        <begin position="124"/>
        <end position="211"/>
    </location>
</feature>
<sequence length="215" mass="24387">MQRTVVEDVDALLTDHFIAHRGALMERNEVLVAFEILLEEIEQVANAVQESGASALRSGRYDEAEAAIEHARRLAEFRERVKSLQAEWTRLTGAAPVKVARRAPRRRLQKYQPLSRGLRTPEASFRRPILESLVELGGSAPMDVVLQKVEEKMRSVLNEYDYQPLASMPRELRWKNTAAWCRLTLVREGLLNGDSPRGIWEISDAGRRALESGEV</sequence>
<comment type="caution">
    <text evidence="2">The sequence shown here is derived from an EMBL/GenBank/DDBJ whole genome shotgun (WGS) entry which is preliminary data.</text>
</comment>
<evidence type="ECO:0000259" key="1">
    <source>
        <dbReference type="Pfam" id="PF14338"/>
    </source>
</evidence>
<evidence type="ECO:0000313" key="3">
    <source>
        <dbReference type="Proteomes" id="UP001165306"/>
    </source>
</evidence>
<protein>
    <submittedName>
        <fullName evidence="2">Winged helix-turn-helix domain-containing protein</fullName>
    </submittedName>
</protein>
<dbReference type="AlphaFoldDB" id="A0AA41WCL2"/>
<name>A0AA41WCL2_9BACT</name>
<dbReference type="Pfam" id="PF14338">
    <property type="entry name" value="Mrr_N"/>
    <property type="match status" value="1"/>
</dbReference>
<dbReference type="Proteomes" id="UP001165306">
    <property type="component" value="Unassembled WGS sequence"/>
</dbReference>